<dbReference type="Proteomes" id="UP000273500">
    <property type="component" value="Unassembled WGS sequence"/>
</dbReference>
<dbReference type="GO" id="GO:0071949">
    <property type="term" value="F:FAD binding"/>
    <property type="evidence" value="ECO:0007669"/>
    <property type="project" value="InterPro"/>
</dbReference>
<dbReference type="PROSITE" id="PS50925">
    <property type="entry name" value="BLUF"/>
    <property type="match status" value="1"/>
</dbReference>
<gene>
    <name evidence="2" type="ORF">EI291_05270</name>
</gene>
<dbReference type="Pfam" id="PF04940">
    <property type="entry name" value="BLUF"/>
    <property type="match status" value="1"/>
</dbReference>
<dbReference type="AlphaFoldDB" id="A0A428KU12"/>
<comment type="caution">
    <text evidence="2">The sequence shown here is derived from an EMBL/GenBank/DDBJ whole genome shotgun (WGS) entry which is preliminary data.</text>
</comment>
<accession>A0A428KU12</accession>
<evidence type="ECO:0000313" key="3">
    <source>
        <dbReference type="Proteomes" id="UP000273500"/>
    </source>
</evidence>
<dbReference type="RefSeq" id="WP_125418744.1">
    <property type="nucleotide sequence ID" value="NZ_RWIT01000002.1"/>
</dbReference>
<dbReference type="Gene3D" id="3.30.70.100">
    <property type="match status" value="1"/>
</dbReference>
<dbReference type="InterPro" id="IPR036046">
    <property type="entry name" value="Acylphosphatase-like_dom_sf"/>
</dbReference>
<evidence type="ECO:0000259" key="1">
    <source>
        <dbReference type="PROSITE" id="PS50925"/>
    </source>
</evidence>
<dbReference type="SMART" id="SM01034">
    <property type="entry name" value="BLUF"/>
    <property type="match status" value="1"/>
</dbReference>
<dbReference type="SUPFAM" id="SSF54975">
    <property type="entry name" value="Acylphosphatase/BLUF domain-like"/>
    <property type="match status" value="1"/>
</dbReference>
<evidence type="ECO:0000313" key="2">
    <source>
        <dbReference type="EMBL" id="RSK50062.1"/>
    </source>
</evidence>
<sequence>MALHHLIYLSTPTSDFSASRLKELLLECRTKNNQQDVTGILFYGGQHFMQLIEGEQSTIYALYERLQNDPRHQNLLKLADKPILARAFSDWSMAFKSVDASLAGPGVLDLESAVLNTSALPDADKQLLETVRQQLLTA</sequence>
<dbReference type="OrthoDB" id="1122028at2"/>
<dbReference type="EMBL" id="RWIT01000002">
    <property type="protein sequence ID" value="RSK50062.1"/>
    <property type="molecule type" value="Genomic_DNA"/>
</dbReference>
<reference evidence="2 3" key="1">
    <citation type="submission" date="2018-12" db="EMBL/GenBank/DDBJ databases">
        <authorList>
            <person name="Feng G."/>
            <person name="Zhu H."/>
        </authorList>
    </citation>
    <scope>NUCLEOTIDE SEQUENCE [LARGE SCALE GENOMIC DNA]</scope>
    <source>
        <strain evidence="2 3">KCTC 12533</strain>
    </source>
</reference>
<dbReference type="InterPro" id="IPR007024">
    <property type="entry name" value="BLUF_domain"/>
</dbReference>
<dbReference type="GO" id="GO:0009882">
    <property type="term" value="F:blue light photoreceptor activity"/>
    <property type="evidence" value="ECO:0007669"/>
    <property type="project" value="InterPro"/>
</dbReference>
<organism evidence="2 3">
    <name type="scientific">Hymenobacter rigui</name>
    <dbReference type="NCBI Taxonomy" id="334424"/>
    <lineage>
        <taxon>Bacteria</taxon>
        <taxon>Pseudomonadati</taxon>
        <taxon>Bacteroidota</taxon>
        <taxon>Cytophagia</taxon>
        <taxon>Cytophagales</taxon>
        <taxon>Hymenobacteraceae</taxon>
        <taxon>Hymenobacter</taxon>
    </lineage>
</organism>
<feature type="domain" description="BLUF" evidence="1">
    <location>
        <begin position="3"/>
        <end position="94"/>
    </location>
</feature>
<keyword evidence="3" id="KW-1185">Reference proteome</keyword>
<proteinExistence type="predicted"/>
<protein>
    <submittedName>
        <fullName evidence="2">BLUF domain-containing protein</fullName>
    </submittedName>
</protein>
<name>A0A428KU12_9BACT</name>